<proteinExistence type="predicted"/>
<keyword evidence="1" id="KW-0472">Membrane</keyword>
<evidence type="ECO:0000313" key="3">
    <source>
        <dbReference type="EMBL" id="KGF49140.1"/>
    </source>
</evidence>
<comment type="caution">
    <text evidence="3">The sequence shown here is derived from an EMBL/GenBank/DDBJ whole genome shotgun (WGS) entry which is preliminary data.</text>
</comment>
<evidence type="ECO:0000256" key="1">
    <source>
        <dbReference type="SAM" id="Phobius"/>
    </source>
</evidence>
<evidence type="ECO:0000259" key="2">
    <source>
        <dbReference type="Pfam" id="PF02470"/>
    </source>
</evidence>
<dbReference type="PANTHER" id="PTHR33371">
    <property type="entry name" value="INTERMEMBRANE PHOSPHOLIPID TRANSPORT SYSTEM BINDING PROTEIN MLAD-RELATED"/>
    <property type="match status" value="1"/>
</dbReference>
<dbReference type="RefSeq" id="WP_021669242.1">
    <property type="nucleotide sequence ID" value="NZ_JRNR01000057.1"/>
</dbReference>
<evidence type="ECO:0000313" key="4">
    <source>
        <dbReference type="Proteomes" id="UP000029538"/>
    </source>
</evidence>
<dbReference type="GeneID" id="91082691"/>
<dbReference type="PANTHER" id="PTHR33371:SF4">
    <property type="entry name" value="INTERMEMBRANE PHOSPHOLIPID TRANSPORT SYSTEM BINDING PROTEIN MLAD"/>
    <property type="match status" value="1"/>
</dbReference>
<keyword evidence="1" id="KW-0812">Transmembrane</keyword>
<reference evidence="3 4" key="1">
    <citation type="submission" date="2014-07" db="EMBL/GenBank/DDBJ databases">
        <authorList>
            <person name="McCorrison J."/>
            <person name="Sanka R."/>
            <person name="Torralba M."/>
            <person name="Gillis M."/>
            <person name="Haft D.H."/>
            <person name="Methe B."/>
            <person name="Sutton G."/>
            <person name="Nelson K.E."/>
        </authorList>
    </citation>
    <scope>NUCLEOTIDE SEQUENCE [LARGE SCALE GENOMIC DNA]</scope>
    <source>
        <strain evidence="3 4">DNF00882</strain>
    </source>
</reference>
<organism evidence="3 4">
    <name type="scientific">Prevotella disiens DNF00882</name>
    <dbReference type="NCBI Taxonomy" id="1401075"/>
    <lineage>
        <taxon>Bacteria</taxon>
        <taxon>Pseudomonadati</taxon>
        <taxon>Bacteroidota</taxon>
        <taxon>Bacteroidia</taxon>
        <taxon>Bacteroidales</taxon>
        <taxon>Prevotellaceae</taxon>
        <taxon>Prevotella</taxon>
    </lineage>
</organism>
<dbReference type="Pfam" id="PF02470">
    <property type="entry name" value="MlaD"/>
    <property type="match status" value="1"/>
</dbReference>
<protein>
    <submittedName>
        <fullName evidence="3">Mammalian cell entry protein</fullName>
    </submittedName>
</protein>
<dbReference type="EMBL" id="JRNR01000057">
    <property type="protein sequence ID" value="KGF49140.1"/>
    <property type="molecule type" value="Genomic_DNA"/>
</dbReference>
<feature type="domain" description="Mce/MlaD" evidence="2">
    <location>
        <begin position="40"/>
        <end position="113"/>
    </location>
</feature>
<keyword evidence="1" id="KW-1133">Transmembrane helix</keyword>
<accession>A0A096AQW5</accession>
<feature type="transmembrane region" description="Helical" evidence="1">
    <location>
        <begin position="12"/>
        <end position="29"/>
    </location>
</feature>
<dbReference type="AlphaFoldDB" id="A0A096AQW5"/>
<dbReference type="Proteomes" id="UP000029538">
    <property type="component" value="Unassembled WGS sequence"/>
</dbReference>
<dbReference type="InterPro" id="IPR052336">
    <property type="entry name" value="MlaD_Phospholipid_Transporter"/>
</dbReference>
<gene>
    <name evidence="3" type="ORF">HMPREF0654_06310</name>
</gene>
<name>A0A096AQW5_9BACT</name>
<sequence>MKKSITPEIKIALVAILGIIILFFGMKFLKGINLFSSDMHYTMQFDKVDGLTPTTPIYSNGFKVGSVKDIVYNYDDPSKAIKVDVNIDKNMQIPVGSTAEIVSDFIGNVKINLILGAGNKYLAEGDVITGGVSGGVFGNVKEMVPDIHRLIPKMDSILTSVNAIVSDPAMKHTLHNADKISTDLTTSSQQLNLLLTQLNGTLPTMTTKANGLLTNANLMILDAKAGVADARNTMKGANVFVNNLNTKVNELDVKTTIAKLNAALDNVNQLTAALNSKKGSLGLLVNDPALYNNLNSTLRNVDSLVVNLKAHPKRYVHFSIFGRKDK</sequence>
<dbReference type="InterPro" id="IPR003399">
    <property type="entry name" value="Mce/MlaD"/>
</dbReference>